<organism evidence="2 3">
    <name type="scientific">Candidatus Desulfobia pelagia</name>
    <dbReference type="NCBI Taxonomy" id="2841692"/>
    <lineage>
        <taxon>Bacteria</taxon>
        <taxon>Pseudomonadati</taxon>
        <taxon>Thermodesulfobacteriota</taxon>
        <taxon>Desulfobulbia</taxon>
        <taxon>Desulfobulbales</taxon>
        <taxon>Desulfobulbaceae</taxon>
        <taxon>Candidatus Desulfobia</taxon>
    </lineage>
</organism>
<comment type="caution">
    <text evidence="2">The sequence shown here is derived from an EMBL/GenBank/DDBJ whole genome shotgun (WGS) entry which is preliminary data.</text>
</comment>
<dbReference type="GO" id="GO:0006313">
    <property type="term" value="P:DNA transposition"/>
    <property type="evidence" value="ECO:0007669"/>
    <property type="project" value="InterPro"/>
</dbReference>
<dbReference type="Proteomes" id="UP000614424">
    <property type="component" value="Unassembled WGS sequence"/>
</dbReference>
<dbReference type="Pfam" id="PF01527">
    <property type="entry name" value="HTH_Tnp_1"/>
    <property type="match status" value="1"/>
</dbReference>
<evidence type="ECO:0000313" key="3">
    <source>
        <dbReference type="Proteomes" id="UP000614424"/>
    </source>
</evidence>
<protein>
    <submittedName>
        <fullName evidence="2">Transposase</fullName>
    </submittedName>
</protein>
<accession>A0A8J6NAG5</accession>
<dbReference type="Gene3D" id="1.10.10.10">
    <property type="entry name" value="Winged helix-like DNA-binding domain superfamily/Winged helix DNA-binding domain"/>
    <property type="match status" value="1"/>
</dbReference>
<dbReference type="GO" id="GO:0043565">
    <property type="term" value="F:sequence-specific DNA binding"/>
    <property type="evidence" value="ECO:0007669"/>
    <property type="project" value="InterPro"/>
</dbReference>
<evidence type="ECO:0000256" key="1">
    <source>
        <dbReference type="SAM" id="Coils"/>
    </source>
</evidence>
<dbReference type="AlphaFoldDB" id="A0A8J6NAG5"/>
<name>A0A8J6NAG5_9BACT</name>
<dbReference type="InterPro" id="IPR010921">
    <property type="entry name" value="Trp_repressor/repl_initiator"/>
</dbReference>
<keyword evidence="1" id="KW-0175">Coiled coil</keyword>
<feature type="coiled-coil region" evidence="1">
    <location>
        <begin position="64"/>
        <end position="91"/>
    </location>
</feature>
<proteinExistence type="predicted"/>
<gene>
    <name evidence="2" type="ORF">H8E41_04035</name>
</gene>
<sequence length="102" mass="12200">MKKKRHNYTPDEKVTILKRHLVDKIPVSDICDQYTLQPTVFYRWQKEFFENGAAAFDKPQSRQEKKKEKRIKALEQKLQVKNEVLSELMEEHVKLKKSLGEL</sequence>
<evidence type="ECO:0000313" key="2">
    <source>
        <dbReference type="EMBL" id="MBC8317051.1"/>
    </source>
</evidence>
<dbReference type="SUPFAM" id="SSF48295">
    <property type="entry name" value="TrpR-like"/>
    <property type="match status" value="1"/>
</dbReference>
<dbReference type="GO" id="GO:0004803">
    <property type="term" value="F:transposase activity"/>
    <property type="evidence" value="ECO:0007669"/>
    <property type="project" value="InterPro"/>
</dbReference>
<dbReference type="InterPro" id="IPR002514">
    <property type="entry name" value="Transposase_8"/>
</dbReference>
<dbReference type="EMBL" id="JACNJZ010000068">
    <property type="protein sequence ID" value="MBC8317051.1"/>
    <property type="molecule type" value="Genomic_DNA"/>
</dbReference>
<reference evidence="2 3" key="1">
    <citation type="submission" date="2020-08" db="EMBL/GenBank/DDBJ databases">
        <title>Bridging the membrane lipid divide: bacteria of the FCB group superphylum have the potential to synthesize archaeal ether lipids.</title>
        <authorList>
            <person name="Villanueva L."/>
            <person name="Von Meijenfeldt F.A.B."/>
            <person name="Westbye A.B."/>
            <person name="Yadav S."/>
            <person name="Hopmans E.C."/>
            <person name="Dutilh B.E."/>
            <person name="Sinninghe Damste J.S."/>
        </authorList>
    </citation>
    <scope>NUCLEOTIDE SEQUENCE [LARGE SCALE GENOMIC DNA]</scope>
    <source>
        <strain evidence="2">NIOZ-UU47</strain>
    </source>
</reference>
<dbReference type="InterPro" id="IPR036388">
    <property type="entry name" value="WH-like_DNA-bd_sf"/>
</dbReference>